<dbReference type="PANTHER" id="PTHR18034">
    <property type="entry name" value="CELL CYCLE CONTROL PROTEIN CWF22-RELATED"/>
    <property type="match status" value="1"/>
</dbReference>
<dbReference type="GO" id="GO:0006417">
    <property type="term" value="P:regulation of translation"/>
    <property type="evidence" value="ECO:0007669"/>
    <property type="project" value="UniProtKB-KW"/>
</dbReference>
<protein>
    <recommendedName>
        <fullName evidence="4">MI domain-containing protein</fullName>
    </recommendedName>
</protein>
<comment type="subcellular location">
    <subcellularLocation>
        <location evidence="1">Nucleus</location>
    </subcellularLocation>
</comment>
<dbReference type="GO" id="GO:0005730">
    <property type="term" value="C:nucleolus"/>
    <property type="evidence" value="ECO:0007669"/>
    <property type="project" value="TreeGrafter"/>
</dbReference>
<sequence>MLCNIRTNNTNGIGYSSDKTLEEPSSSAIAGSFSLPNLYTTFVSDSTQMKQMKDKDLATNSPGPSSKWVPRDKIVYLIAGQTKTLDVPITWMHVNGKRAIVHRRHIFEESDGEEDEMEYISNMREYEEFEGLTWSKLLDPDKNGQWWLSGDLVPATDNIENIEVVANKIDKDVAETQRMLQLAAAQRMNTDSRRVIFCIIMSGEDYIDAFEKLLRLELPGKQDRDIMRVLVECCLQEKVFNKYYTVMASKLCEHDKNHKFTLQFCLWNHFEELESMVLLRSMHLAKFVAEIAASFTLSLTVLKTVDLSDITQLTQKGLCISAFCLRPFSIIPTPWYGKYSRV</sequence>
<dbReference type="AlphaFoldDB" id="A0A2Z6P5I6"/>
<name>A0A2Z6P5I6_TRISU</name>
<dbReference type="SMART" id="SM00544">
    <property type="entry name" value="MA3"/>
    <property type="match status" value="1"/>
</dbReference>
<gene>
    <name evidence="5" type="ORF">TSUD_414730</name>
</gene>
<dbReference type="InterPro" id="IPR003891">
    <property type="entry name" value="Initiation_fac_eIF4g_MI"/>
</dbReference>
<dbReference type="EMBL" id="DF975323">
    <property type="protein sequence ID" value="GAU51651.1"/>
    <property type="molecule type" value="Genomic_DNA"/>
</dbReference>
<dbReference type="GO" id="GO:0003723">
    <property type="term" value="F:RNA binding"/>
    <property type="evidence" value="ECO:0007669"/>
    <property type="project" value="TreeGrafter"/>
</dbReference>
<keyword evidence="3" id="KW-0539">Nucleus</keyword>
<evidence type="ECO:0000256" key="2">
    <source>
        <dbReference type="ARBA" id="ARBA00022845"/>
    </source>
</evidence>
<dbReference type="OrthoDB" id="10260961at2759"/>
<dbReference type="PANTHER" id="PTHR18034:SF4">
    <property type="entry name" value="NUCLEOLAR MIF4G DOMAIN-CONTAINING PROTEIN 1"/>
    <property type="match status" value="1"/>
</dbReference>
<dbReference type="Proteomes" id="UP000242715">
    <property type="component" value="Unassembled WGS sequence"/>
</dbReference>
<organism evidence="5 6">
    <name type="scientific">Trifolium subterraneum</name>
    <name type="common">Subterranean clover</name>
    <dbReference type="NCBI Taxonomy" id="3900"/>
    <lineage>
        <taxon>Eukaryota</taxon>
        <taxon>Viridiplantae</taxon>
        <taxon>Streptophyta</taxon>
        <taxon>Embryophyta</taxon>
        <taxon>Tracheophyta</taxon>
        <taxon>Spermatophyta</taxon>
        <taxon>Magnoliopsida</taxon>
        <taxon>eudicotyledons</taxon>
        <taxon>Gunneridae</taxon>
        <taxon>Pentapetalae</taxon>
        <taxon>rosids</taxon>
        <taxon>fabids</taxon>
        <taxon>Fabales</taxon>
        <taxon>Fabaceae</taxon>
        <taxon>Papilionoideae</taxon>
        <taxon>50 kb inversion clade</taxon>
        <taxon>NPAAA clade</taxon>
        <taxon>Hologalegina</taxon>
        <taxon>IRL clade</taxon>
        <taxon>Trifolieae</taxon>
        <taxon>Trifolium</taxon>
    </lineage>
</organism>
<keyword evidence="6" id="KW-1185">Reference proteome</keyword>
<dbReference type="InterPro" id="IPR050781">
    <property type="entry name" value="CWC22_splicing_factor"/>
</dbReference>
<proteinExistence type="predicted"/>
<keyword evidence="2" id="KW-0810">Translation regulation</keyword>
<evidence type="ECO:0000256" key="1">
    <source>
        <dbReference type="ARBA" id="ARBA00004123"/>
    </source>
</evidence>
<accession>A0A2Z6P5I6</accession>
<evidence type="ECO:0000313" key="5">
    <source>
        <dbReference type="EMBL" id="GAU51651.1"/>
    </source>
</evidence>
<evidence type="ECO:0000256" key="3">
    <source>
        <dbReference type="ARBA" id="ARBA00023242"/>
    </source>
</evidence>
<reference evidence="6" key="1">
    <citation type="journal article" date="2017" name="Front. Plant Sci.">
        <title>Climate Clever Clovers: New Paradigm to Reduce the Environmental Footprint of Ruminants by Breeding Low Methanogenic Forages Utilizing Haplotype Variation.</title>
        <authorList>
            <person name="Kaur P."/>
            <person name="Appels R."/>
            <person name="Bayer P.E."/>
            <person name="Keeble-Gagnere G."/>
            <person name="Wang J."/>
            <person name="Hirakawa H."/>
            <person name="Shirasawa K."/>
            <person name="Vercoe P."/>
            <person name="Stefanova K."/>
            <person name="Durmic Z."/>
            <person name="Nichols P."/>
            <person name="Revell C."/>
            <person name="Isobe S.N."/>
            <person name="Edwards D."/>
            <person name="Erskine W."/>
        </authorList>
    </citation>
    <scope>NUCLEOTIDE SEQUENCE [LARGE SCALE GENOMIC DNA]</scope>
    <source>
        <strain evidence="6">cv. Daliak</strain>
    </source>
</reference>
<dbReference type="GO" id="GO:0042274">
    <property type="term" value="P:ribosomal small subunit biogenesis"/>
    <property type="evidence" value="ECO:0007669"/>
    <property type="project" value="TreeGrafter"/>
</dbReference>
<dbReference type="Pfam" id="PF02847">
    <property type="entry name" value="MA3"/>
    <property type="match status" value="1"/>
</dbReference>
<evidence type="ECO:0000259" key="4">
    <source>
        <dbReference type="PROSITE" id="PS51366"/>
    </source>
</evidence>
<feature type="domain" description="MI" evidence="4">
    <location>
        <begin position="191"/>
        <end position="307"/>
    </location>
</feature>
<evidence type="ECO:0000313" key="6">
    <source>
        <dbReference type="Proteomes" id="UP000242715"/>
    </source>
</evidence>
<dbReference type="PROSITE" id="PS51366">
    <property type="entry name" value="MI"/>
    <property type="match status" value="1"/>
</dbReference>